<feature type="compositionally biased region" description="Low complexity" evidence="1">
    <location>
        <begin position="185"/>
        <end position="199"/>
    </location>
</feature>
<name>A0ABT6LWG0_9ACTN</name>
<dbReference type="PROSITE" id="PS51257">
    <property type="entry name" value="PROKAR_LIPOPROTEIN"/>
    <property type="match status" value="1"/>
</dbReference>
<reference evidence="3 4" key="1">
    <citation type="submission" date="2023-04" db="EMBL/GenBank/DDBJ databases">
        <title>Forest soil microbial communities from Buena Vista Peninsula, Colon Province, Panama.</title>
        <authorList>
            <person name="Bouskill N."/>
        </authorList>
    </citation>
    <scope>NUCLEOTIDE SEQUENCE [LARGE SCALE GENOMIC DNA]</scope>
    <source>
        <strain evidence="3 4">GGS1</strain>
    </source>
</reference>
<sequence length="272" mass="27702">MPRKALTALVLATAATAALTACQSGQGTADSKSSPTAKPSKPADPFAGLSAAEIADRSMKATTGAESVRMKGDIQDEEAGGSIHVDMTLSTKNECAGTLGMGGTGKADLIKTGDTMYMKYDEAFLRQQSKGESKATVDATVAMLAGKWAKMSTKGADAEDIAGFCDLDSVLSDAEDAGSGGGSSDGTASSTAATNATRAGTAEVDGAKAAVLKLKDGKDRYTMYVATEGKPYLLRLDSTGTDAGSLVFSDYDKPVPVRKPTGQVLDLDALGS</sequence>
<feature type="signal peptide" evidence="2">
    <location>
        <begin position="1"/>
        <end position="20"/>
    </location>
</feature>
<dbReference type="Gene3D" id="2.50.20.20">
    <property type="match status" value="1"/>
</dbReference>
<gene>
    <name evidence="3" type="ORF">M2283_007898</name>
</gene>
<feature type="region of interest" description="Disordered" evidence="1">
    <location>
        <begin position="22"/>
        <end position="46"/>
    </location>
</feature>
<dbReference type="EMBL" id="JARXVH010000017">
    <property type="protein sequence ID" value="MDH6220558.1"/>
    <property type="molecule type" value="Genomic_DNA"/>
</dbReference>
<evidence type="ECO:0000313" key="3">
    <source>
        <dbReference type="EMBL" id="MDH6220558.1"/>
    </source>
</evidence>
<feature type="region of interest" description="Disordered" evidence="1">
    <location>
        <begin position="175"/>
        <end position="199"/>
    </location>
</feature>
<feature type="chain" id="PRO_5046508439" description="Lipoprotein" evidence="2">
    <location>
        <begin position="21"/>
        <end position="272"/>
    </location>
</feature>
<evidence type="ECO:0000256" key="1">
    <source>
        <dbReference type="SAM" id="MobiDB-lite"/>
    </source>
</evidence>
<keyword evidence="4" id="KW-1185">Reference proteome</keyword>
<keyword evidence="2" id="KW-0732">Signal</keyword>
<evidence type="ECO:0000313" key="4">
    <source>
        <dbReference type="Proteomes" id="UP001160499"/>
    </source>
</evidence>
<dbReference type="Proteomes" id="UP001160499">
    <property type="component" value="Unassembled WGS sequence"/>
</dbReference>
<comment type="caution">
    <text evidence="3">The sequence shown here is derived from an EMBL/GenBank/DDBJ whole genome shotgun (WGS) entry which is preliminary data.</text>
</comment>
<dbReference type="RefSeq" id="WP_280881319.1">
    <property type="nucleotide sequence ID" value="NZ_JARXVH010000017.1"/>
</dbReference>
<evidence type="ECO:0008006" key="5">
    <source>
        <dbReference type="Google" id="ProtNLM"/>
    </source>
</evidence>
<accession>A0ABT6LWG0</accession>
<protein>
    <recommendedName>
        <fullName evidence="5">Lipoprotein</fullName>
    </recommendedName>
</protein>
<feature type="compositionally biased region" description="Low complexity" evidence="1">
    <location>
        <begin position="29"/>
        <end position="45"/>
    </location>
</feature>
<proteinExistence type="predicted"/>
<evidence type="ECO:0000256" key="2">
    <source>
        <dbReference type="SAM" id="SignalP"/>
    </source>
</evidence>
<organism evidence="3 4">
    <name type="scientific">Streptomyces pseudovenezuelae</name>
    <dbReference type="NCBI Taxonomy" id="67350"/>
    <lineage>
        <taxon>Bacteria</taxon>
        <taxon>Bacillati</taxon>
        <taxon>Actinomycetota</taxon>
        <taxon>Actinomycetes</taxon>
        <taxon>Kitasatosporales</taxon>
        <taxon>Streptomycetaceae</taxon>
        <taxon>Streptomyces</taxon>
        <taxon>Streptomyces aurantiacus group</taxon>
    </lineage>
</organism>